<protein>
    <recommendedName>
        <fullName evidence="4">EamA domain-containing protein</fullName>
    </recommendedName>
</protein>
<dbReference type="PANTHER" id="PTHR22911">
    <property type="entry name" value="ACYL-MALONYL CONDENSING ENZYME-RELATED"/>
    <property type="match status" value="1"/>
</dbReference>
<dbReference type="Pfam" id="PF00892">
    <property type="entry name" value="EamA"/>
    <property type="match status" value="1"/>
</dbReference>
<feature type="transmembrane region" description="Helical" evidence="3">
    <location>
        <begin position="31"/>
        <end position="49"/>
    </location>
</feature>
<comment type="similarity">
    <text evidence="2">Belongs to the drug/metabolite transporter (DMT) superfamily. Small multidrug resistance (SMR) (TC 2.A.7.1) family.</text>
</comment>
<keyword evidence="6" id="KW-1185">Reference proteome</keyword>
<reference evidence="5 6" key="1">
    <citation type="journal article" date="2024" name="Int. J. Syst. Evol. Microbiol.">
        <title>Clostridium omnivorum sp. nov., isolated from anoxic soil under the treatment of reductive soil disinfestation.</title>
        <authorList>
            <person name="Ueki A."/>
            <person name="Tonouchi A."/>
            <person name="Kaku N."/>
            <person name="Honma S."/>
            <person name="Ueki K."/>
        </authorList>
    </citation>
    <scope>NUCLEOTIDE SEQUENCE [LARGE SCALE GENOMIC DNA]</scope>
    <source>
        <strain evidence="5 6">E14</strain>
    </source>
</reference>
<feature type="domain" description="EamA" evidence="4">
    <location>
        <begin position="2"/>
        <end position="157"/>
    </location>
</feature>
<dbReference type="InterPro" id="IPR000620">
    <property type="entry name" value="EamA_dom"/>
</dbReference>
<keyword evidence="3" id="KW-0472">Membrane</keyword>
<name>A0ABQ5N828_9CLOT</name>
<keyword evidence="3" id="KW-1133">Transmembrane helix</keyword>
<feature type="transmembrane region" description="Helical" evidence="3">
    <location>
        <begin position="259"/>
        <end position="278"/>
    </location>
</feature>
<sequence>MFYLILAILCSSSIALIFKYTEGNNMNRYAVTTMNYFTAFIVCFIMLIINKLEILSLSGNFYNEFVQVVLNGSGSFSKYGSLIWAILIGVFAGAFFFLSFIYYQKSVKKNGASLSGTFGKLGILIPMCMSIILWNEYPTSLQWVGIALSIISIIIVNLSFDKNNLNGVNLTLILLFFFGGMAEFSNKIFQKYSLIEYKDVFLFFVFFISFLISLYSTLRSKNKVISKDLFIGFLVGIPNLFSSFFLILALNTVKTSVAFPLYSAASIILISLGSFVIFKEKLRKKDITAMIITIIALMIINV</sequence>
<dbReference type="Proteomes" id="UP001208567">
    <property type="component" value="Unassembled WGS sequence"/>
</dbReference>
<organism evidence="5 6">
    <name type="scientific">Clostridium omnivorum</name>
    <dbReference type="NCBI Taxonomy" id="1604902"/>
    <lineage>
        <taxon>Bacteria</taxon>
        <taxon>Bacillati</taxon>
        <taxon>Bacillota</taxon>
        <taxon>Clostridia</taxon>
        <taxon>Eubacteriales</taxon>
        <taxon>Clostridiaceae</taxon>
        <taxon>Clostridium</taxon>
    </lineage>
</organism>
<dbReference type="Gene3D" id="1.10.3730.20">
    <property type="match status" value="2"/>
</dbReference>
<feature type="transmembrane region" description="Helical" evidence="3">
    <location>
        <begin position="115"/>
        <end position="134"/>
    </location>
</feature>
<dbReference type="RefSeq" id="WP_264850609.1">
    <property type="nucleotide sequence ID" value="NZ_BRXR01000001.1"/>
</dbReference>
<feature type="transmembrane region" description="Helical" evidence="3">
    <location>
        <begin position="167"/>
        <end position="188"/>
    </location>
</feature>
<evidence type="ECO:0000259" key="4">
    <source>
        <dbReference type="Pfam" id="PF00892"/>
    </source>
</evidence>
<evidence type="ECO:0000256" key="1">
    <source>
        <dbReference type="ARBA" id="ARBA00007362"/>
    </source>
</evidence>
<accession>A0ABQ5N828</accession>
<evidence type="ECO:0000313" key="5">
    <source>
        <dbReference type="EMBL" id="GLC31327.1"/>
    </source>
</evidence>
<dbReference type="InterPro" id="IPR037185">
    <property type="entry name" value="EmrE-like"/>
</dbReference>
<evidence type="ECO:0000256" key="2">
    <source>
        <dbReference type="RuleBase" id="RU003942"/>
    </source>
</evidence>
<feature type="transmembrane region" description="Helical" evidence="3">
    <location>
        <begin position="230"/>
        <end position="253"/>
    </location>
</feature>
<comment type="similarity">
    <text evidence="1">Belongs to the EamA transporter family.</text>
</comment>
<gene>
    <name evidence="5" type="ORF">bsdE14_27370</name>
</gene>
<keyword evidence="2 3" id="KW-0812">Transmembrane</keyword>
<dbReference type="InterPro" id="IPR045324">
    <property type="entry name" value="Small_multidrug_res"/>
</dbReference>
<dbReference type="EMBL" id="BRXR01000001">
    <property type="protein sequence ID" value="GLC31327.1"/>
    <property type="molecule type" value="Genomic_DNA"/>
</dbReference>
<comment type="caution">
    <text evidence="5">The sequence shown here is derived from an EMBL/GenBank/DDBJ whole genome shotgun (WGS) entry which is preliminary data.</text>
</comment>
<feature type="transmembrane region" description="Helical" evidence="3">
    <location>
        <begin position="140"/>
        <end position="160"/>
    </location>
</feature>
<comment type="subcellular location">
    <subcellularLocation>
        <location evidence="2">Cell membrane</location>
        <topology evidence="2">Multi-pass membrane protein</topology>
    </subcellularLocation>
</comment>
<evidence type="ECO:0000313" key="6">
    <source>
        <dbReference type="Proteomes" id="UP001208567"/>
    </source>
</evidence>
<dbReference type="Pfam" id="PF00893">
    <property type="entry name" value="Multi_Drug_Res"/>
    <property type="match status" value="1"/>
</dbReference>
<proteinExistence type="inferred from homology"/>
<evidence type="ECO:0000256" key="3">
    <source>
        <dbReference type="SAM" id="Phobius"/>
    </source>
</evidence>
<feature type="transmembrane region" description="Helical" evidence="3">
    <location>
        <begin position="83"/>
        <end position="103"/>
    </location>
</feature>
<feature type="transmembrane region" description="Helical" evidence="3">
    <location>
        <begin position="200"/>
        <end position="218"/>
    </location>
</feature>
<dbReference type="SUPFAM" id="SSF103481">
    <property type="entry name" value="Multidrug resistance efflux transporter EmrE"/>
    <property type="match status" value="2"/>
</dbReference>